<dbReference type="PANTHER" id="PTHR43313:SF1">
    <property type="entry name" value="3BETA-HYDROXYSTEROID DEHYDROGENASE DHS-16"/>
    <property type="match status" value="1"/>
</dbReference>
<organism evidence="1 2">
    <name type="scientific">Roseateles agri</name>
    <dbReference type="NCBI Taxonomy" id="3098619"/>
    <lineage>
        <taxon>Bacteria</taxon>
        <taxon>Pseudomonadati</taxon>
        <taxon>Pseudomonadota</taxon>
        <taxon>Betaproteobacteria</taxon>
        <taxon>Burkholderiales</taxon>
        <taxon>Sphaerotilaceae</taxon>
        <taxon>Roseateles</taxon>
    </lineage>
</organism>
<evidence type="ECO:0008006" key="3">
    <source>
        <dbReference type="Google" id="ProtNLM"/>
    </source>
</evidence>
<sequence>MTFALEGYSDGLRNEVSAFGIDVVVIQPGGIRTQWSDIAAAESQRLSGAGPYAGLVSAMTRLRPQEARAPEPEVVSALIVKALRARRPRTRYHAGLMATPLLLLRHWLSDRLFDRLIMSGLKPASPLGSAPAPARPRA</sequence>
<dbReference type="RefSeq" id="WP_320425738.1">
    <property type="nucleotide sequence ID" value="NZ_JAXCLA010000008.1"/>
</dbReference>
<evidence type="ECO:0000313" key="2">
    <source>
        <dbReference type="Proteomes" id="UP001285263"/>
    </source>
</evidence>
<dbReference type="InterPro" id="IPR036291">
    <property type="entry name" value="NAD(P)-bd_dom_sf"/>
</dbReference>
<dbReference type="EMBL" id="JAXCLA010000008">
    <property type="protein sequence ID" value="MDY0747786.1"/>
    <property type="molecule type" value="Genomic_DNA"/>
</dbReference>
<evidence type="ECO:0000313" key="1">
    <source>
        <dbReference type="EMBL" id="MDY0747786.1"/>
    </source>
</evidence>
<comment type="caution">
    <text evidence="1">The sequence shown here is derived from an EMBL/GenBank/DDBJ whole genome shotgun (WGS) entry which is preliminary data.</text>
</comment>
<gene>
    <name evidence="1" type="ORF">SNE35_25010</name>
</gene>
<accession>A0ABU5DNA5</accession>
<dbReference type="PANTHER" id="PTHR43313">
    <property type="entry name" value="SHORT-CHAIN DEHYDROGENASE/REDUCTASE FAMILY 9C"/>
    <property type="match status" value="1"/>
</dbReference>
<dbReference type="Proteomes" id="UP001285263">
    <property type="component" value="Unassembled WGS sequence"/>
</dbReference>
<reference evidence="1 2" key="1">
    <citation type="submission" date="2023-11" db="EMBL/GenBank/DDBJ databases">
        <title>Paucibacter sp. nov., isolated from fresh soil in Korea.</title>
        <authorList>
            <person name="Le N.T.T."/>
        </authorList>
    </citation>
    <scope>NUCLEOTIDE SEQUENCE [LARGE SCALE GENOMIC DNA]</scope>
    <source>
        <strain evidence="1 2">R3-3</strain>
    </source>
</reference>
<dbReference type="SUPFAM" id="SSF51735">
    <property type="entry name" value="NAD(P)-binding Rossmann-fold domains"/>
    <property type="match status" value="1"/>
</dbReference>
<keyword evidence="2" id="KW-1185">Reference proteome</keyword>
<dbReference type="Gene3D" id="3.40.50.720">
    <property type="entry name" value="NAD(P)-binding Rossmann-like Domain"/>
    <property type="match status" value="1"/>
</dbReference>
<name>A0ABU5DNA5_9BURK</name>
<protein>
    <recommendedName>
        <fullName evidence="3">Short chain dehydrogenase</fullName>
    </recommendedName>
</protein>
<proteinExistence type="predicted"/>